<keyword evidence="2 3" id="KW-0728">SH3 domain</keyword>
<evidence type="ECO:0000256" key="1">
    <source>
        <dbReference type="ARBA" id="ARBA00007014"/>
    </source>
</evidence>
<reference evidence="9" key="1">
    <citation type="submission" date="2020-04" db="EMBL/GenBank/DDBJ databases">
        <authorList>
            <person name="Neveu A P."/>
        </authorList>
    </citation>
    <scope>NUCLEOTIDE SEQUENCE</scope>
    <source>
        <tissue evidence="9">Whole embryo</tissue>
    </source>
</reference>
<dbReference type="Gene3D" id="3.40.50.300">
    <property type="entry name" value="P-loop containing nucleotide triphosphate hydrolases"/>
    <property type="match status" value="1"/>
</dbReference>
<dbReference type="PROSITE" id="PS50106">
    <property type="entry name" value="PDZ"/>
    <property type="match status" value="1"/>
</dbReference>
<protein>
    <submittedName>
        <fullName evidence="9">MAGUK p55 subfamily member 7</fullName>
    </submittedName>
</protein>
<dbReference type="Gene3D" id="2.30.30.40">
    <property type="entry name" value="SH3 Domains"/>
    <property type="match status" value="1"/>
</dbReference>
<evidence type="ECO:0000259" key="8">
    <source>
        <dbReference type="PROSITE" id="PS51022"/>
    </source>
</evidence>
<dbReference type="InterPro" id="IPR001478">
    <property type="entry name" value="PDZ"/>
</dbReference>
<dbReference type="SMART" id="SM00228">
    <property type="entry name" value="PDZ"/>
    <property type="match status" value="1"/>
</dbReference>
<dbReference type="InterPro" id="IPR036028">
    <property type="entry name" value="SH3-like_dom_sf"/>
</dbReference>
<dbReference type="InterPro" id="IPR004172">
    <property type="entry name" value="L27_dom"/>
</dbReference>
<evidence type="ECO:0000259" key="5">
    <source>
        <dbReference type="PROSITE" id="PS50002"/>
    </source>
</evidence>
<dbReference type="CDD" id="cd06799">
    <property type="entry name" value="PDZ_MPP3-MPP4-MPP7-like"/>
    <property type="match status" value="1"/>
</dbReference>
<dbReference type="InterPro" id="IPR027417">
    <property type="entry name" value="P-loop_NTPase"/>
</dbReference>
<dbReference type="SUPFAM" id="SSF52540">
    <property type="entry name" value="P-loop containing nucleoside triphosphate hydrolases"/>
    <property type="match status" value="1"/>
</dbReference>
<comment type="similarity">
    <text evidence="1">Belongs to the MAGUK family.</text>
</comment>
<accession>A0A6F9DLC3</accession>
<dbReference type="PANTHER" id="PTHR23122">
    <property type="entry name" value="MEMBRANE-ASSOCIATED GUANYLATE KINASE MAGUK"/>
    <property type="match status" value="1"/>
</dbReference>
<feature type="domain" description="SH3" evidence="5">
    <location>
        <begin position="236"/>
        <end position="313"/>
    </location>
</feature>
<dbReference type="SMART" id="SM00569">
    <property type="entry name" value="L27"/>
    <property type="match status" value="2"/>
</dbReference>
<dbReference type="SMART" id="SM00072">
    <property type="entry name" value="GuKc"/>
    <property type="match status" value="1"/>
</dbReference>
<dbReference type="PROSITE" id="PS50052">
    <property type="entry name" value="GUANYLATE_KINASE_2"/>
    <property type="match status" value="1"/>
</dbReference>
<feature type="domain" description="Guanylate kinase-like" evidence="6">
    <location>
        <begin position="401"/>
        <end position="602"/>
    </location>
</feature>
<feature type="region of interest" description="Disordered" evidence="4">
    <location>
        <begin position="425"/>
        <end position="445"/>
    </location>
</feature>
<feature type="domain" description="PDZ" evidence="7">
    <location>
        <begin position="148"/>
        <end position="229"/>
    </location>
</feature>
<dbReference type="EMBL" id="LR788077">
    <property type="protein sequence ID" value="CAB3263939.1"/>
    <property type="molecule type" value="mRNA"/>
</dbReference>
<sequence length="617" mass="69316">MPTMDTTEPAQCSTPNIVDVVNQLRNRIKENIEDLQNIESLDSIIQNPSWQALIEVHEKFQEENHDKQPANENSLKLVKEVLELSRVFSDTEILTALAESLRSSPHLLALLSCHDKVAIKDYGEPNLSESTEELASNDEKGGEESMKVVRLVKADEPLGATIARDDLSGKIIIARILKGGAADRSGLIHVNDIIVEVNGIAADGKKPEELIRMLAGFRGPLTFKLIPGEIATESNEETMYLRSNFTFTANSDPLIPCKEAGLNFKPGDILKVVSKDDNSWWQAEKVGTNLHTEEMNSLRAGLIPSVKLQTRREKLKKLATLKLNDSPSMKGSNTSLLSNHRKTAWSVIRASFRRKRSGTLNQTMQTKSSSQLEEPSYPAYEVVTELTPSHESENGVEGQRYRPIVLVGPQGVGRNELKDRLIDSNPAHYGVPVPHTSRPKQPDEVDGRDYHFVTREFMEAGIRENLFLEYGEYRGNLYGTSLEAVREVMKNLQVCVLTPYPQALRILRKKEFKPYVIFIKPPTEELMTLLSGRDAGDVTGQNESPGKLTLERNSTLPYSPEELKGLVRRGEKMEQNYGRLFDHCIVNDNIDRSFEELKEVSFSVENDLQWVPVDWAS</sequence>
<dbReference type="Pfam" id="PF07653">
    <property type="entry name" value="SH3_2"/>
    <property type="match status" value="1"/>
</dbReference>
<dbReference type="InterPro" id="IPR050716">
    <property type="entry name" value="MAGUK"/>
</dbReference>
<evidence type="ECO:0000259" key="7">
    <source>
        <dbReference type="PROSITE" id="PS50106"/>
    </source>
</evidence>
<proteinExistence type="evidence at transcript level"/>
<dbReference type="SMART" id="SM00326">
    <property type="entry name" value="SH3"/>
    <property type="match status" value="1"/>
</dbReference>
<dbReference type="SUPFAM" id="SSF50156">
    <property type="entry name" value="PDZ domain-like"/>
    <property type="match status" value="1"/>
</dbReference>
<dbReference type="PROSITE" id="PS51022">
    <property type="entry name" value="L27"/>
    <property type="match status" value="1"/>
</dbReference>
<dbReference type="Pfam" id="PF00625">
    <property type="entry name" value="Guanylate_kin"/>
    <property type="match status" value="1"/>
</dbReference>
<feature type="domain" description="L27" evidence="8">
    <location>
        <begin position="67"/>
        <end position="125"/>
    </location>
</feature>
<dbReference type="Pfam" id="PF00595">
    <property type="entry name" value="PDZ"/>
    <property type="match status" value="1"/>
</dbReference>
<evidence type="ECO:0000256" key="3">
    <source>
        <dbReference type="PROSITE-ProRule" id="PRU00192"/>
    </source>
</evidence>
<dbReference type="InterPro" id="IPR008144">
    <property type="entry name" value="Guanylate_kin-like_dom"/>
</dbReference>
<dbReference type="AlphaFoldDB" id="A0A6F9DLC3"/>
<dbReference type="InterPro" id="IPR001452">
    <property type="entry name" value="SH3_domain"/>
</dbReference>
<dbReference type="InterPro" id="IPR036034">
    <property type="entry name" value="PDZ_sf"/>
</dbReference>
<evidence type="ECO:0000256" key="2">
    <source>
        <dbReference type="ARBA" id="ARBA00022443"/>
    </source>
</evidence>
<dbReference type="Gene3D" id="2.30.42.10">
    <property type="match status" value="1"/>
</dbReference>
<evidence type="ECO:0000256" key="4">
    <source>
        <dbReference type="SAM" id="MobiDB-lite"/>
    </source>
</evidence>
<evidence type="ECO:0000259" key="6">
    <source>
        <dbReference type="PROSITE" id="PS50052"/>
    </source>
</evidence>
<dbReference type="CDD" id="cd11862">
    <property type="entry name" value="SH3_MPP"/>
    <property type="match status" value="1"/>
</dbReference>
<dbReference type="SUPFAM" id="SSF50044">
    <property type="entry name" value="SH3-domain"/>
    <property type="match status" value="1"/>
</dbReference>
<dbReference type="Gene3D" id="1.10.287.650">
    <property type="entry name" value="L27 domain"/>
    <property type="match status" value="1"/>
</dbReference>
<dbReference type="PROSITE" id="PS50002">
    <property type="entry name" value="SH3"/>
    <property type="match status" value="1"/>
</dbReference>
<organism evidence="9">
    <name type="scientific">Phallusia mammillata</name>
    <dbReference type="NCBI Taxonomy" id="59560"/>
    <lineage>
        <taxon>Eukaryota</taxon>
        <taxon>Metazoa</taxon>
        <taxon>Chordata</taxon>
        <taxon>Tunicata</taxon>
        <taxon>Ascidiacea</taxon>
        <taxon>Phlebobranchia</taxon>
        <taxon>Ascidiidae</taxon>
        <taxon>Phallusia</taxon>
    </lineage>
</organism>
<dbReference type="CDD" id="cd00071">
    <property type="entry name" value="GMPK"/>
    <property type="match status" value="1"/>
</dbReference>
<name>A0A6F9DLC3_9ASCI</name>
<evidence type="ECO:0000313" key="9">
    <source>
        <dbReference type="EMBL" id="CAB3263939.1"/>
    </source>
</evidence>
<gene>
    <name evidence="9" type="primary">Mpp7</name>
</gene>
<dbReference type="InterPro" id="IPR008145">
    <property type="entry name" value="GK/Ca_channel_bsu"/>
</dbReference>